<proteinExistence type="predicted"/>
<dbReference type="AlphaFoldDB" id="A0AA41QHX2"/>
<dbReference type="EMBL" id="JAKGSG010000071">
    <property type="protein sequence ID" value="MCF4123739.1"/>
    <property type="molecule type" value="Genomic_DNA"/>
</dbReference>
<name>A0AA41QHX2_9MICO</name>
<evidence type="ECO:0000256" key="1">
    <source>
        <dbReference type="SAM" id="MobiDB-lite"/>
    </source>
</evidence>
<evidence type="ECO:0008006" key="4">
    <source>
        <dbReference type="Google" id="ProtNLM"/>
    </source>
</evidence>
<evidence type="ECO:0000313" key="3">
    <source>
        <dbReference type="Proteomes" id="UP001165405"/>
    </source>
</evidence>
<comment type="caution">
    <text evidence="2">The sequence shown here is derived from an EMBL/GenBank/DDBJ whole genome shotgun (WGS) entry which is preliminary data.</text>
</comment>
<accession>A0AA41QHX2</accession>
<dbReference type="Proteomes" id="UP001165405">
    <property type="component" value="Unassembled WGS sequence"/>
</dbReference>
<reference evidence="2" key="1">
    <citation type="submission" date="2022-01" db="EMBL/GenBank/DDBJ databases">
        <title>Antribacter sp. nov., isolated from Guizhou of China.</title>
        <authorList>
            <person name="Chengliang C."/>
            <person name="Ya Z."/>
        </authorList>
    </citation>
    <scope>NUCLEOTIDE SEQUENCE</scope>
    <source>
        <strain evidence="2">KLBMP 9083</strain>
    </source>
</reference>
<organism evidence="2 3">
    <name type="scientific">Antribacter soli</name>
    <dbReference type="NCBI Taxonomy" id="2910976"/>
    <lineage>
        <taxon>Bacteria</taxon>
        <taxon>Bacillati</taxon>
        <taxon>Actinomycetota</taxon>
        <taxon>Actinomycetes</taxon>
        <taxon>Micrococcales</taxon>
        <taxon>Promicromonosporaceae</taxon>
        <taxon>Antribacter</taxon>
    </lineage>
</organism>
<protein>
    <recommendedName>
        <fullName evidence="4">DUF4913 domain-containing protein</fullName>
    </recommendedName>
</protein>
<dbReference type="RefSeq" id="WP_236091485.1">
    <property type="nucleotide sequence ID" value="NZ_JAKGSG010000071.1"/>
</dbReference>
<keyword evidence="3" id="KW-1185">Reference proteome</keyword>
<sequence length="239" mass="26897">MTDDQNRSPEPDHESLLGAYFSQAFTLPADVAALGEADDLDEDDLGDFPFPLPEQETRGEPPLRPINLNLLTSTEAANYWPQLDGWVEWLRRDYGLGITIIPPLWHRHAELRWELSALHTAWLAAYDPEAHAGAPITWHRELAEAKHRLHEWVSQSGTSLTEDRPTPVTLWPGEPGFGAEQTWKDAGQPTPIADRGADFRAWMAEDVARRRAVEARVSADLRAPMLGRHLLHRDAGRAE</sequence>
<gene>
    <name evidence="2" type="ORF">L1785_22525</name>
</gene>
<feature type="region of interest" description="Disordered" evidence="1">
    <location>
        <begin position="43"/>
        <end position="62"/>
    </location>
</feature>
<evidence type="ECO:0000313" key="2">
    <source>
        <dbReference type="EMBL" id="MCF4123739.1"/>
    </source>
</evidence>